<sequence>MIEIELKLLTRKWALSYRIFLRVREVGPIVMLKGTKLHPYTEPLDGGWGWMIVFHFFLVNMLLMGMTKNFAIFFVVFQEEFDSTSEQIGWIGSLLSSLRFIAGPLAAIFCEKFGEKSTSIFGVLLICTGYLISSLATGISFLCVSMGLLPGLGSAYIYHAATVITAKYFKKRLGLSIAIARSGMGLTFLLAPLTKILIDEYDWPGALLLLGGISLNLVPSTMLLRPINLKKEKPMTTTSLDAVRPLEVLASNDEGQSPPGKCLVNKDGQTGQEATSSGYQEDDGEIFSNKPHFGDKNAVPWTHQLHLDFSLIKNPLLYLFTWCFLFSQLAYFVPTFHLVARAKTLGIDTMDASYLISMAGFTETILHLLSGWVADQKWINNYHCYKAYLILCGITNLLAPLATTFPLLMTYSIFFAIFCGSYMALIVPVMIDLAGTSALNKFLGFTAFFAGLAVLSGPPIAGWLYDRTETYVYSFIFSGTCFLLSSVPLFFMPLATKWVKRTTKSSKTKDSNKSLQSLKPGEKLEIPDWH</sequence>
<dbReference type="InterPro" id="IPR020846">
    <property type="entry name" value="MFS_dom"/>
</dbReference>
<comment type="subcellular location">
    <subcellularLocation>
        <location evidence="1">Membrane</location>
        <topology evidence="1">Multi-pass membrane protein</topology>
    </subcellularLocation>
</comment>
<feature type="region of interest" description="Disordered" evidence="2">
    <location>
        <begin position="507"/>
        <end position="530"/>
    </location>
</feature>
<dbReference type="InterPro" id="IPR036259">
    <property type="entry name" value="MFS_trans_sf"/>
</dbReference>
<feature type="transmembrane region" description="Helical" evidence="3">
    <location>
        <begin position="316"/>
        <end position="340"/>
    </location>
</feature>
<dbReference type="GO" id="GO:0008028">
    <property type="term" value="F:monocarboxylic acid transmembrane transporter activity"/>
    <property type="evidence" value="ECO:0007669"/>
    <property type="project" value="TreeGrafter"/>
</dbReference>
<dbReference type="PANTHER" id="PTHR11360:SF14">
    <property type="entry name" value="MONOCARBOXYLATE TRANSPORTER 5"/>
    <property type="match status" value="1"/>
</dbReference>
<feature type="transmembrane region" description="Helical" evidence="3">
    <location>
        <begin position="203"/>
        <end position="224"/>
    </location>
</feature>
<dbReference type="OrthoDB" id="2213137at2759"/>
<dbReference type="Pfam" id="PF07690">
    <property type="entry name" value="MFS_1"/>
    <property type="match status" value="1"/>
</dbReference>
<dbReference type="InterPro" id="IPR011701">
    <property type="entry name" value="MFS"/>
</dbReference>
<dbReference type="CTD" id="9122"/>
<reference evidence="5" key="2">
    <citation type="submission" date="2025-08" db="UniProtKB">
        <authorList>
            <consortium name="Ensembl"/>
        </authorList>
    </citation>
    <scope>IDENTIFICATION</scope>
</reference>
<dbReference type="Ensembl" id="ENSSHAT00000038706.1">
    <property type="protein sequence ID" value="ENSSHAP00000030916.1"/>
    <property type="gene ID" value="ENSSHAG00000010723.2"/>
</dbReference>
<dbReference type="GeneTree" id="ENSGT00940000158411"/>
<reference evidence="5" key="3">
    <citation type="submission" date="2025-09" db="UniProtKB">
        <authorList>
            <consortium name="Ensembl"/>
        </authorList>
    </citation>
    <scope>IDENTIFICATION</scope>
</reference>
<evidence type="ECO:0000259" key="4">
    <source>
        <dbReference type="PROSITE" id="PS50850"/>
    </source>
</evidence>
<feature type="transmembrane region" description="Helical" evidence="3">
    <location>
        <begin position="352"/>
        <end position="373"/>
    </location>
</feature>
<gene>
    <name evidence="5" type="primary">SLC16A4</name>
</gene>
<dbReference type="InterPro" id="IPR050327">
    <property type="entry name" value="Proton-linked_MCT"/>
</dbReference>
<dbReference type="RefSeq" id="XP_003769803.2">
    <property type="nucleotide sequence ID" value="XM_003769755.3"/>
</dbReference>
<feature type="transmembrane region" description="Helical" evidence="3">
    <location>
        <begin position="88"/>
        <end position="109"/>
    </location>
</feature>
<feature type="transmembrane region" description="Helical" evidence="3">
    <location>
        <begin position="471"/>
        <end position="491"/>
    </location>
</feature>
<feature type="transmembrane region" description="Helical" evidence="3">
    <location>
        <begin position="408"/>
        <end position="430"/>
    </location>
</feature>
<feature type="transmembrane region" description="Helical" evidence="3">
    <location>
        <begin position="385"/>
        <end position="402"/>
    </location>
</feature>
<dbReference type="Proteomes" id="UP000007648">
    <property type="component" value="Unassembled WGS sequence"/>
</dbReference>
<organism evidence="5 6">
    <name type="scientific">Sarcophilus harrisii</name>
    <name type="common">Tasmanian devil</name>
    <name type="synonym">Sarcophilus laniarius</name>
    <dbReference type="NCBI Taxonomy" id="9305"/>
    <lineage>
        <taxon>Eukaryota</taxon>
        <taxon>Metazoa</taxon>
        <taxon>Chordata</taxon>
        <taxon>Craniata</taxon>
        <taxon>Vertebrata</taxon>
        <taxon>Euteleostomi</taxon>
        <taxon>Mammalia</taxon>
        <taxon>Metatheria</taxon>
        <taxon>Dasyuromorphia</taxon>
        <taxon>Dasyuridae</taxon>
        <taxon>Sarcophilus</taxon>
    </lineage>
</organism>
<evidence type="ECO:0000256" key="1">
    <source>
        <dbReference type="ARBA" id="ARBA00004141"/>
    </source>
</evidence>
<feature type="transmembrane region" description="Helical" evidence="3">
    <location>
        <begin position="121"/>
        <end position="152"/>
    </location>
</feature>
<keyword evidence="3" id="KW-0472">Membrane</keyword>
<dbReference type="PANTHER" id="PTHR11360">
    <property type="entry name" value="MONOCARBOXYLATE TRANSPORTER"/>
    <property type="match status" value="1"/>
</dbReference>
<evidence type="ECO:0000313" key="6">
    <source>
        <dbReference type="Proteomes" id="UP000007648"/>
    </source>
</evidence>
<feature type="transmembrane region" description="Helical" evidence="3">
    <location>
        <begin position="173"/>
        <end position="191"/>
    </location>
</feature>
<dbReference type="KEGG" id="shr:100931856"/>
<dbReference type="Gene3D" id="1.20.1250.20">
    <property type="entry name" value="MFS general substrate transporter like domains"/>
    <property type="match status" value="2"/>
</dbReference>
<feature type="transmembrane region" description="Helical" evidence="3">
    <location>
        <begin position="442"/>
        <end position="465"/>
    </location>
</feature>
<feature type="compositionally biased region" description="Polar residues" evidence="2">
    <location>
        <begin position="267"/>
        <end position="279"/>
    </location>
</feature>
<evidence type="ECO:0000256" key="2">
    <source>
        <dbReference type="SAM" id="MobiDB-lite"/>
    </source>
</evidence>
<dbReference type="GeneID" id="100931856"/>
<name>A0A7N4P1I6_SARHA</name>
<dbReference type="GO" id="GO:0016020">
    <property type="term" value="C:membrane"/>
    <property type="evidence" value="ECO:0007669"/>
    <property type="project" value="UniProtKB-SubCell"/>
</dbReference>
<reference evidence="5 6" key="1">
    <citation type="journal article" date="2011" name="Proc. Natl. Acad. Sci. U.S.A.">
        <title>Genetic diversity and population structure of the endangered marsupial Sarcophilus harrisii (Tasmanian devil).</title>
        <authorList>
            <person name="Miller W."/>
            <person name="Hayes V.M."/>
            <person name="Ratan A."/>
            <person name="Petersen D.C."/>
            <person name="Wittekindt N.E."/>
            <person name="Miller J."/>
            <person name="Walenz B."/>
            <person name="Knight J."/>
            <person name="Qi J."/>
            <person name="Zhao F."/>
            <person name="Wang Q."/>
            <person name="Bedoya-Reina O.C."/>
            <person name="Katiyar N."/>
            <person name="Tomsho L.P."/>
            <person name="Kasson L.M."/>
            <person name="Hardie R.A."/>
            <person name="Woodbridge P."/>
            <person name="Tindall E.A."/>
            <person name="Bertelsen M.F."/>
            <person name="Dixon D."/>
            <person name="Pyecroft S."/>
            <person name="Helgen K.M."/>
            <person name="Lesk A.M."/>
            <person name="Pringle T.H."/>
            <person name="Patterson N."/>
            <person name="Zhang Y."/>
            <person name="Kreiss A."/>
            <person name="Woods G.M."/>
            <person name="Jones M.E."/>
            <person name="Schuster S.C."/>
        </authorList>
    </citation>
    <scope>NUCLEOTIDE SEQUENCE [LARGE SCALE GENOMIC DNA]</scope>
</reference>
<proteinExistence type="predicted"/>
<dbReference type="InParanoid" id="A0A7N4P1I6"/>
<accession>A0A7N4P1I6</accession>
<feature type="compositionally biased region" description="Basic and acidic residues" evidence="2">
    <location>
        <begin position="520"/>
        <end position="530"/>
    </location>
</feature>
<dbReference type="FunCoup" id="A0A7N4P1I6">
    <property type="interactions" value="100"/>
</dbReference>
<evidence type="ECO:0000313" key="5">
    <source>
        <dbReference type="Ensembl" id="ENSSHAP00000030916.1"/>
    </source>
</evidence>
<dbReference type="AlphaFoldDB" id="A0A7N4P1I6"/>
<dbReference type="SUPFAM" id="SSF103473">
    <property type="entry name" value="MFS general substrate transporter"/>
    <property type="match status" value="1"/>
</dbReference>
<feature type="region of interest" description="Disordered" evidence="2">
    <location>
        <begin position="252"/>
        <end position="281"/>
    </location>
</feature>
<keyword evidence="3" id="KW-0812">Transmembrane</keyword>
<protein>
    <submittedName>
        <fullName evidence="5">Solute carrier family 16 member 4</fullName>
    </submittedName>
</protein>
<feature type="transmembrane region" description="Helical" evidence="3">
    <location>
        <begin position="48"/>
        <end position="76"/>
    </location>
</feature>
<dbReference type="PROSITE" id="PS50850">
    <property type="entry name" value="MFS"/>
    <property type="match status" value="1"/>
</dbReference>
<keyword evidence="3" id="KW-1133">Transmembrane helix</keyword>
<dbReference type="FunFam" id="1.20.1250.20:FF:000277">
    <property type="entry name" value="Solute carrier family 16 member 4"/>
    <property type="match status" value="1"/>
</dbReference>
<evidence type="ECO:0000256" key="3">
    <source>
        <dbReference type="SAM" id="Phobius"/>
    </source>
</evidence>
<keyword evidence="6" id="KW-1185">Reference proteome</keyword>
<feature type="domain" description="Major facilitator superfamily (MFS) profile" evidence="4">
    <location>
        <begin position="49"/>
        <end position="497"/>
    </location>
</feature>